<name>A0A2P2P9J8_RHIMU</name>
<proteinExistence type="predicted"/>
<sequence length="67" mass="7714">MRIYERNCPCCCNLYGNSMDLHLFVVNYRVAQNNKYKPENFGTKLCFGASSFSNSGFIMLHLRGLLL</sequence>
<evidence type="ECO:0000313" key="1">
    <source>
        <dbReference type="EMBL" id="MBX51389.1"/>
    </source>
</evidence>
<accession>A0A2P2P9J8</accession>
<dbReference type="AlphaFoldDB" id="A0A2P2P9J8"/>
<reference evidence="1" key="1">
    <citation type="submission" date="2018-02" db="EMBL/GenBank/DDBJ databases">
        <title>Rhizophora mucronata_Transcriptome.</title>
        <authorList>
            <person name="Meera S.P."/>
            <person name="Sreeshan A."/>
            <person name="Augustine A."/>
        </authorList>
    </citation>
    <scope>NUCLEOTIDE SEQUENCE</scope>
    <source>
        <tissue evidence="1">Leaf</tissue>
    </source>
</reference>
<organism evidence="1">
    <name type="scientific">Rhizophora mucronata</name>
    <name type="common">Asiatic mangrove</name>
    <dbReference type="NCBI Taxonomy" id="61149"/>
    <lineage>
        <taxon>Eukaryota</taxon>
        <taxon>Viridiplantae</taxon>
        <taxon>Streptophyta</taxon>
        <taxon>Embryophyta</taxon>
        <taxon>Tracheophyta</taxon>
        <taxon>Spermatophyta</taxon>
        <taxon>Magnoliopsida</taxon>
        <taxon>eudicotyledons</taxon>
        <taxon>Gunneridae</taxon>
        <taxon>Pentapetalae</taxon>
        <taxon>rosids</taxon>
        <taxon>fabids</taxon>
        <taxon>Malpighiales</taxon>
        <taxon>Rhizophoraceae</taxon>
        <taxon>Rhizophora</taxon>
    </lineage>
</organism>
<dbReference type="EMBL" id="GGEC01070905">
    <property type="protein sequence ID" value="MBX51389.1"/>
    <property type="molecule type" value="Transcribed_RNA"/>
</dbReference>
<protein>
    <submittedName>
        <fullName evidence="1">Uncharacterized protein</fullName>
    </submittedName>
</protein>